<protein>
    <submittedName>
        <fullName evidence="5">Tungsten formylmethanofuran dehydrogenase</fullName>
    </submittedName>
</protein>
<dbReference type="InterPro" id="IPR017900">
    <property type="entry name" value="4Fe4S_Fe_S_CS"/>
</dbReference>
<evidence type="ECO:0000313" key="5">
    <source>
        <dbReference type="EMBL" id="OEG70638.1"/>
    </source>
</evidence>
<dbReference type="GO" id="GO:0051536">
    <property type="term" value="F:iron-sulfur cluster binding"/>
    <property type="evidence" value="ECO:0007669"/>
    <property type="project" value="UniProtKB-KW"/>
</dbReference>
<keyword evidence="2" id="KW-0408">Iron</keyword>
<sequence>MISTIKINSEKCKGCSLCMKACPKQCISFSKQFNKAGYHWAVLEKENSCIGCGFCYMVCPDVCIKVYKDL</sequence>
<gene>
    <name evidence="5" type="ORF">ATZ36_16760</name>
</gene>
<feature type="domain" description="4Fe-4S ferredoxin-type" evidence="4">
    <location>
        <begin position="40"/>
        <end position="69"/>
    </location>
</feature>
<dbReference type="InterPro" id="IPR017896">
    <property type="entry name" value="4Fe4S_Fe-S-bd"/>
</dbReference>
<proteinExistence type="predicted"/>
<keyword evidence="6" id="KW-1185">Reference proteome</keyword>
<dbReference type="PANTHER" id="PTHR43122">
    <property type="entry name" value="FERREDOXIN SUBUNIT OF PYRUVATE:FLAVODOXIN OXIDOREDUCTASE-RELATED"/>
    <property type="match status" value="1"/>
</dbReference>
<feature type="domain" description="4Fe-4S ferredoxin-type" evidence="4">
    <location>
        <begin position="3"/>
        <end position="32"/>
    </location>
</feature>
<evidence type="ECO:0000259" key="4">
    <source>
        <dbReference type="PROSITE" id="PS51379"/>
    </source>
</evidence>
<dbReference type="Proteomes" id="UP000095237">
    <property type="component" value="Unassembled WGS sequence"/>
</dbReference>
<dbReference type="SUPFAM" id="SSF54862">
    <property type="entry name" value="4Fe-4S ferredoxins"/>
    <property type="match status" value="1"/>
</dbReference>
<accession>A0A1E5IL12</accession>
<dbReference type="GO" id="GO:0046872">
    <property type="term" value="F:metal ion binding"/>
    <property type="evidence" value="ECO:0007669"/>
    <property type="project" value="UniProtKB-KW"/>
</dbReference>
<dbReference type="PROSITE" id="PS51379">
    <property type="entry name" value="4FE4S_FER_2"/>
    <property type="match status" value="2"/>
</dbReference>
<dbReference type="Gene3D" id="3.30.70.20">
    <property type="match status" value="1"/>
</dbReference>
<evidence type="ECO:0000256" key="2">
    <source>
        <dbReference type="ARBA" id="ARBA00023004"/>
    </source>
</evidence>
<keyword evidence="3" id="KW-0411">Iron-sulfur</keyword>
<dbReference type="EMBL" id="LNVX01000291">
    <property type="protein sequence ID" value="OEG70638.1"/>
    <property type="molecule type" value="Genomic_DNA"/>
</dbReference>
<evidence type="ECO:0000256" key="3">
    <source>
        <dbReference type="ARBA" id="ARBA00023014"/>
    </source>
</evidence>
<dbReference type="PANTHER" id="PTHR43122:SF2">
    <property type="entry name" value="FERREDOXIN SUBUNIT OF PYRUVATE:FLAVODOXIN OXIDOREDUCTASE"/>
    <property type="match status" value="1"/>
</dbReference>
<dbReference type="PROSITE" id="PS00198">
    <property type="entry name" value="4FE4S_FER_1"/>
    <property type="match status" value="2"/>
</dbReference>
<evidence type="ECO:0000313" key="6">
    <source>
        <dbReference type="Proteomes" id="UP000095237"/>
    </source>
</evidence>
<organism evidence="5 6">
    <name type="scientific">Endomicrobium trichonymphae</name>
    <dbReference type="NCBI Taxonomy" id="1408204"/>
    <lineage>
        <taxon>Bacteria</taxon>
        <taxon>Pseudomonadati</taxon>
        <taxon>Elusimicrobiota</taxon>
        <taxon>Endomicrobiia</taxon>
        <taxon>Endomicrobiales</taxon>
        <taxon>Endomicrobiaceae</taxon>
        <taxon>Candidatus Endomicrobiellum</taxon>
    </lineage>
</organism>
<keyword evidence="1" id="KW-0479">Metal-binding</keyword>
<comment type="caution">
    <text evidence="5">The sequence shown here is derived from an EMBL/GenBank/DDBJ whole genome shotgun (WGS) entry which is preliminary data.</text>
</comment>
<dbReference type="AlphaFoldDB" id="A0A1E5IL12"/>
<name>A0A1E5IL12_ENDTX</name>
<dbReference type="Pfam" id="PF12838">
    <property type="entry name" value="Fer4_7"/>
    <property type="match status" value="1"/>
</dbReference>
<evidence type="ECO:0000256" key="1">
    <source>
        <dbReference type="ARBA" id="ARBA00022723"/>
    </source>
</evidence>
<reference evidence="5 6" key="1">
    <citation type="submission" date="2015-11" db="EMBL/GenBank/DDBJ databases">
        <title>Evidence for parallel genomic evolution in an endosymbiosis of termite gut flagellates.</title>
        <authorList>
            <person name="Zheng H."/>
        </authorList>
    </citation>
    <scope>NUCLEOTIDE SEQUENCE [LARGE SCALE GENOMIC DNA]</scope>
    <source>
        <strain evidence="5 6">CET450</strain>
    </source>
</reference>